<dbReference type="GO" id="GO:0005524">
    <property type="term" value="F:ATP binding"/>
    <property type="evidence" value="ECO:0007669"/>
    <property type="project" value="UniProtKB-KW"/>
</dbReference>
<dbReference type="InterPro" id="IPR003660">
    <property type="entry name" value="HAMP_dom"/>
</dbReference>
<evidence type="ECO:0000259" key="11">
    <source>
        <dbReference type="PROSITE" id="PS50885"/>
    </source>
</evidence>
<accession>A0A2S9GW63</accession>
<evidence type="ECO:0000259" key="10">
    <source>
        <dbReference type="PROSITE" id="PS50109"/>
    </source>
</evidence>
<keyword evidence="9" id="KW-1133">Transmembrane helix</keyword>
<dbReference type="PROSITE" id="PS50109">
    <property type="entry name" value="HIS_KIN"/>
    <property type="match status" value="1"/>
</dbReference>
<dbReference type="GO" id="GO:0004673">
    <property type="term" value="F:protein histidine kinase activity"/>
    <property type="evidence" value="ECO:0007669"/>
    <property type="project" value="UniProtKB-EC"/>
</dbReference>
<dbReference type="Proteomes" id="UP000237839">
    <property type="component" value="Unassembled WGS sequence"/>
</dbReference>
<comment type="caution">
    <text evidence="12">The sequence shown here is derived from an EMBL/GenBank/DDBJ whole genome shotgun (WGS) entry which is preliminary data.</text>
</comment>
<dbReference type="SMART" id="SM00304">
    <property type="entry name" value="HAMP"/>
    <property type="match status" value="1"/>
</dbReference>
<dbReference type="PROSITE" id="PS50885">
    <property type="entry name" value="HAMP"/>
    <property type="match status" value="1"/>
</dbReference>
<keyword evidence="6" id="KW-0547">Nucleotide-binding</keyword>
<dbReference type="PANTHER" id="PTHR41523:SF8">
    <property type="entry name" value="ETHYLENE RESPONSE SENSOR PROTEIN"/>
    <property type="match status" value="1"/>
</dbReference>
<dbReference type="OrthoDB" id="9770795at2"/>
<keyword evidence="9" id="KW-0812">Transmembrane</keyword>
<proteinExistence type="predicted"/>
<keyword evidence="7 12" id="KW-0418">Kinase</keyword>
<dbReference type="InterPro" id="IPR011495">
    <property type="entry name" value="Sig_transdc_His_kin_sub2_dim/P"/>
</dbReference>
<dbReference type="SUPFAM" id="SSF158472">
    <property type="entry name" value="HAMP domain-like"/>
    <property type="match status" value="1"/>
</dbReference>
<evidence type="ECO:0000256" key="7">
    <source>
        <dbReference type="ARBA" id="ARBA00022777"/>
    </source>
</evidence>
<dbReference type="SUPFAM" id="SSF55874">
    <property type="entry name" value="ATPase domain of HSP90 chaperone/DNA topoisomerase II/histidine kinase"/>
    <property type="match status" value="1"/>
</dbReference>
<dbReference type="Gene3D" id="3.30.565.10">
    <property type="entry name" value="Histidine kinase-like ATPase, C-terminal domain"/>
    <property type="match status" value="1"/>
</dbReference>
<name>A0A2S9GW63_9BURK</name>
<evidence type="ECO:0000256" key="8">
    <source>
        <dbReference type="ARBA" id="ARBA00022840"/>
    </source>
</evidence>
<keyword evidence="8" id="KW-0067">ATP-binding</keyword>
<feature type="transmembrane region" description="Helical" evidence="9">
    <location>
        <begin position="161"/>
        <end position="184"/>
    </location>
</feature>
<dbReference type="EC" id="2.7.13.3" evidence="3"/>
<evidence type="ECO:0000256" key="4">
    <source>
        <dbReference type="ARBA" id="ARBA00022553"/>
    </source>
</evidence>
<organism evidence="12 13">
    <name type="scientific">Solimicrobium silvestre</name>
    <dbReference type="NCBI Taxonomy" id="2099400"/>
    <lineage>
        <taxon>Bacteria</taxon>
        <taxon>Pseudomonadati</taxon>
        <taxon>Pseudomonadota</taxon>
        <taxon>Betaproteobacteria</taxon>
        <taxon>Burkholderiales</taxon>
        <taxon>Oxalobacteraceae</taxon>
        <taxon>Solimicrobium</taxon>
    </lineage>
</organism>
<evidence type="ECO:0000256" key="6">
    <source>
        <dbReference type="ARBA" id="ARBA00022741"/>
    </source>
</evidence>
<dbReference type="Gene3D" id="3.30.450.20">
    <property type="entry name" value="PAS domain"/>
    <property type="match status" value="1"/>
</dbReference>
<dbReference type="Pfam" id="PF07568">
    <property type="entry name" value="HisKA_2"/>
    <property type="match status" value="1"/>
</dbReference>
<dbReference type="InterPro" id="IPR005467">
    <property type="entry name" value="His_kinase_dom"/>
</dbReference>
<keyword evidence="13" id="KW-1185">Reference proteome</keyword>
<reference evidence="12 13" key="1">
    <citation type="submission" date="2018-02" db="EMBL/GenBank/DDBJ databases">
        <title>Solimicrobium silvestre gen. nov., sp. nov., isolated from alpine forest soil.</title>
        <authorList>
            <person name="Margesin R."/>
            <person name="Albuquerque L."/>
            <person name="Zhang D.-C."/>
            <person name="Froufe H.J.C."/>
            <person name="Severino R."/>
            <person name="Roxo I."/>
            <person name="Egas C."/>
            <person name="Da Costa M.S."/>
        </authorList>
    </citation>
    <scope>NUCLEOTIDE SEQUENCE [LARGE SCALE GENOMIC DNA]</scope>
    <source>
        <strain evidence="12 13">S20-91</strain>
    </source>
</reference>
<dbReference type="SMART" id="SM00387">
    <property type="entry name" value="HATPase_c"/>
    <property type="match status" value="1"/>
</dbReference>
<feature type="transmembrane region" description="Helical" evidence="9">
    <location>
        <begin position="12"/>
        <end position="31"/>
    </location>
</feature>
<dbReference type="EMBL" id="PUGF01000017">
    <property type="protein sequence ID" value="PRC91954.1"/>
    <property type="molecule type" value="Genomic_DNA"/>
</dbReference>
<gene>
    <name evidence="12" type="ORF">S2091_3296</name>
</gene>
<evidence type="ECO:0000256" key="5">
    <source>
        <dbReference type="ARBA" id="ARBA00022679"/>
    </source>
</evidence>
<dbReference type="GO" id="GO:0016020">
    <property type="term" value="C:membrane"/>
    <property type="evidence" value="ECO:0007669"/>
    <property type="project" value="UniProtKB-SubCell"/>
</dbReference>
<keyword evidence="5" id="KW-0808">Transferase</keyword>
<dbReference type="InterPro" id="IPR003594">
    <property type="entry name" value="HATPase_dom"/>
</dbReference>
<dbReference type="RefSeq" id="WP_105533046.1">
    <property type="nucleotide sequence ID" value="NZ_PUGF01000017.1"/>
</dbReference>
<evidence type="ECO:0000256" key="1">
    <source>
        <dbReference type="ARBA" id="ARBA00000085"/>
    </source>
</evidence>
<protein>
    <recommendedName>
        <fullName evidence="3">histidine kinase</fullName>
        <ecNumber evidence="3">2.7.13.3</ecNumber>
    </recommendedName>
</protein>
<evidence type="ECO:0000256" key="3">
    <source>
        <dbReference type="ARBA" id="ARBA00012438"/>
    </source>
</evidence>
<evidence type="ECO:0000313" key="13">
    <source>
        <dbReference type="Proteomes" id="UP000237839"/>
    </source>
</evidence>
<dbReference type="PANTHER" id="PTHR41523">
    <property type="entry name" value="TWO-COMPONENT SYSTEM SENSOR PROTEIN"/>
    <property type="match status" value="1"/>
</dbReference>
<evidence type="ECO:0000313" key="12">
    <source>
        <dbReference type="EMBL" id="PRC91954.1"/>
    </source>
</evidence>
<comment type="subcellular location">
    <subcellularLocation>
        <location evidence="2">Membrane</location>
    </subcellularLocation>
</comment>
<evidence type="ECO:0000256" key="9">
    <source>
        <dbReference type="SAM" id="Phobius"/>
    </source>
</evidence>
<comment type="catalytic activity">
    <reaction evidence="1">
        <text>ATP + protein L-histidine = ADP + protein N-phospho-L-histidine.</text>
        <dbReference type="EC" id="2.7.13.3"/>
    </reaction>
</comment>
<sequence length="483" mass="53662">MRISPTLKLSAVISIASVTLLAATIIILQVMDTRHTEATLNLNAAVRKISLIRGFLPELSSPSYQRAARQWQAQFSELTPILMSIPPLDKQTQSLRARILENHAAVGALFGMLSNAKQDLARKEDLQIIQEQLDVRTSSMVSDILAMNDVAAAYINTQKEWMHGLLAVSVTLLAGVILGLLHIFQRRIVAPIIKLEEATERFSKGTFDQAITISGSDEITALAASFDYMRITLRDRLAELDTSNANIRTEITERKLAAELLEQSFVRIQSALQEKDLLLGEIHHRVKNNLQVVQSLLNLQSSQINDATVKSMLMDSQNRIQSMALIHQTLYQSHDFASVDFGEFLNALVPTLVSSYCVDVRNVELKIDAGSVFLPINSAIPCGLLINELITNALKHAFPDNRQGEIAVSLTRHDKNKILLVISDTGVGIPSELDVDNVETLGLRLVALLSQQLEGTLTINRRDPTRFSLEWESQESDNKSDLW</sequence>
<dbReference type="InterPro" id="IPR036890">
    <property type="entry name" value="HATPase_C_sf"/>
</dbReference>
<dbReference type="CDD" id="cd06225">
    <property type="entry name" value="HAMP"/>
    <property type="match status" value="1"/>
</dbReference>
<evidence type="ECO:0000256" key="2">
    <source>
        <dbReference type="ARBA" id="ARBA00004370"/>
    </source>
</evidence>
<keyword evidence="4" id="KW-0597">Phosphoprotein</keyword>
<dbReference type="GO" id="GO:0007165">
    <property type="term" value="P:signal transduction"/>
    <property type="evidence" value="ECO:0007669"/>
    <property type="project" value="InterPro"/>
</dbReference>
<dbReference type="AlphaFoldDB" id="A0A2S9GW63"/>
<keyword evidence="9" id="KW-0472">Membrane</keyword>
<dbReference type="Pfam" id="PF02518">
    <property type="entry name" value="HATPase_c"/>
    <property type="match status" value="1"/>
</dbReference>
<feature type="domain" description="HAMP" evidence="11">
    <location>
        <begin position="186"/>
        <end position="238"/>
    </location>
</feature>
<dbReference type="Pfam" id="PF00672">
    <property type="entry name" value="HAMP"/>
    <property type="match status" value="1"/>
</dbReference>
<dbReference type="Gene3D" id="6.10.340.10">
    <property type="match status" value="1"/>
</dbReference>
<feature type="domain" description="Histidine kinase" evidence="10">
    <location>
        <begin position="281"/>
        <end position="475"/>
    </location>
</feature>